<dbReference type="PROSITE" id="PS50048">
    <property type="entry name" value="ZN2_CY6_FUNGAL_2"/>
    <property type="match status" value="1"/>
</dbReference>
<evidence type="ECO:0000256" key="3">
    <source>
        <dbReference type="ARBA" id="ARBA00023015"/>
    </source>
</evidence>
<proteinExistence type="predicted"/>
<evidence type="ECO:0000313" key="8">
    <source>
        <dbReference type="EMBL" id="KAE8380455.1"/>
    </source>
</evidence>
<evidence type="ECO:0000256" key="4">
    <source>
        <dbReference type="ARBA" id="ARBA00023125"/>
    </source>
</evidence>
<dbReference type="InterPro" id="IPR050815">
    <property type="entry name" value="TF_fung"/>
</dbReference>
<dbReference type="PANTHER" id="PTHR47338">
    <property type="entry name" value="ZN(II)2CYS6 TRANSCRIPTION FACTOR (EUROFUNG)-RELATED"/>
    <property type="match status" value="1"/>
</dbReference>
<keyword evidence="9" id="KW-1185">Reference proteome</keyword>
<dbReference type="GO" id="GO:0005634">
    <property type="term" value="C:nucleus"/>
    <property type="evidence" value="ECO:0007669"/>
    <property type="project" value="UniProtKB-SubCell"/>
</dbReference>
<gene>
    <name evidence="8" type="ORF">BDV26DRAFT_257358</name>
</gene>
<evidence type="ECO:0000256" key="1">
    <source>
        <dbReference type="ARBA" id="ARBA00004123"/>
    </source>
</evidence>
<evidence type="ECO:0000259" key="7">
    <source>
        <dbReference type="PROSITE" id="PS50048"/>
    </source>
</evidence>
<dbReference type="OrthoDB" id="426882at2759"/>
<dbReference type="Proteomes" id="UP000326198">
    <property type="component" value="Unassembled WGS sequence"/>
</dbReference>
<dbReference type="CDD" id="cd00067">
    <property type="entry name" value="GAL4"/>
    <property type="match status" value="1"/>
</dbReference>
<evidence type="ECO:0000256" key="6">
    <source>
        <dbReference type="ARBA" id="ARBA00023242"/>
    </source>
</evidence>
<protein>
    <recommendedName>
        <fullName evidence="7">Zn(2)-C6 fungal-type domain-containing protein</fullName>
    </recommendedName>
</protein>
<dbReference type="EMBL" id="ML736181">
    <property type="protein sequence ID" value="KAE8380455.1"/>
    <property type="molecule type" value="Genomic_DNA"/>
</dbReference>
<evidence type="ECO:0000313" key="9">
    <source>
        <dbReference type="Proteomes" id="UP000326198"/>
    </source>
</evidence>
<keyword evidence="5" id="KW-0804">Transcription</keyword>
<accession>A0A5N7BFA8</accession>
<dbReference type="Gene3D" id="4.10.240.10">
    <property type="entry name" value="Zn(2)-C6 fungal-type DNA-binding domain"/>
    <property type="match status" value="1"/>
</dbReference>
<dbReference type="GO" id="GO:0000981">
    <property type="term" value="F:DNA-binding transcription factor activity, RNA polymerase II-specific"/>
    <property type="evidence" value="ECO:0007669"/>
    <property type="project" value="InterPro"/>
</dbReference>
<sequence>MPRAPNRERLRSRQACQNCRKKKARCPSEKPACSSCTRLRQTCIYDAPSSSDRLADLETKVDLILNYKGQRHVSDKLEEDPASKRALNSLHASKRSYHNTQTVSSSSNTADSDCSIKPFDSVQSGLSIPTRIDSESAFTHALDLYFERVHRQPIWCFDRKDLGCGTGISDELRYSILELTARFSHDNVSPRYGESARWSIMMRVANETEELETIESLCLLSYSAFLDGNMRRGQFYLGLGFQLCQSAKLDRSSITDNGNPIADREKRLLWSLQSLEQFYGEQDGALRQKPEAWRPYYLSDCGDLEFPSEPVEGSAVSDIGIWSLSVHFGWIWSRVREYVSHCSRKQIIEPWRLDSTYAKVLSDLTEIENKVPLHHRYDVVRFYERQPDEVRLRKEYWLPWLKLQFTWHSILMMINHPFLYVTASQHHPNLTIPNTFWRKSSELVLLHATWIVRTIDMTYEKNVTLLDPFFAHAAAIAATVHLYFGCAADSRLRRKSKADFDKCHSFLQGFSVLSPACASLARLLDELSRIALKSESNDYECMPSRIRLSIPLMWAILQFNITGSKAVRPSSSTAPSSPSNIVEEMDRNQTLEISVTAATTAVMINPALGHDSKLPSYQARPISPEFTTDGVPRDIIVPPAESFLLNTPWLWSHPSEFATMENAGDFPPDPSSGSFTAWWNFGNL</sequence>
<keyword evidence="4" id="KW-0238">DNA-binding</keyword>
<comment type="subcellular location">
    <subcellularLocation>
        <location evidence="1">Nucleus</location>
    </subcellularLocation>
</comment>
<evidence type="ECO:0000256" key="5">
    <source>
        <dbReference type="ARBA" id="ARBA00023163"/>
    </source>
</evidence>
<dbReference type="GO" id="GO:0003677">
    <property type="term" value="F:DNA binding"/>
    <property type="evidence" value="ECO:0007669"/>
    <property type="project" value="UniProtKB-KW"/>
</dbReference>
<feature type="domain" description="Zn(2)-C6 fungal-type" evidence="7">
    <location>
        <begin position="15"/>
        <end position="45"/>
    </location>
</feature>
<dbReference type="InterPro" id="IPR036864">
    <property type="entry name" value="Zn2-C6_fun-type_DNA-bd_sf"/>
</dbReference>
<dbReference type="GO" id="GO:0009893">
    <property type="term" value="P:positive regulation of metabolic process"/>
    <property type="evidence" value="ECO:0007669"/>
    <property type="project" value="UniProtKB-ARBA"/>
</dbReference>
<dbReference type="PROSITE" id="PS00463">
    <property type="entry name" value="ZN2_CY6_FUNGAL_1"/>
    <property type="match status" value="1"/>
</dbReference>
<dbReference type="Pfam" id="PF00172">
    <property type="entry name" value="Zn_clus"/>
    <property type="match status" value="1"/>
</dbReference>
<dbReference type="PANTHER" id="PTHR47338:SF6">
    <property type="entry name" value="ZN(II)2CYS6 TRANSCRIPTION FACTOR (EUROFUNG)"/>
    <property type="match status" value="1"/>
</dbReference>
<organism evidence="8 9">
    <name type="scientific">Aspergillus bertholletiae</name>
    <dbReference type="NCBI Taxonomy" id="1226010"/>
    <lineage>
        <taxon>Eukaryota</taxon>
        <taxon>Fungi</taxon>
        <taxon>Dikarya</taxon>
        <taxon>Ascomycota</taxon>
        <taxon>Pezizomycotina</taxon>
        <taxon>Eurotiomycetes</taxon>
        <taxon>Eurotiomycetidae</taxon>
        <taxon>Eurotiales</taxon>
        <taxon>Aspergillaceae</taxon>
        <taxon>Aspergillus</taxon>
        <taxon>Aspergillus subgen. Circumdati</taxon>
    </lineage>
</organism>
<evidence type="ECO:0000256" key="2">
    <source>
        <dbReference type="ARBA" id="ARBA00022723"/>
    </source>
</evidence>
<dbReference type="AlphaFoldDB" id="A0A5N7BFA8"/>
<keyword evidence="2" id="KW-0479">Metal-binding</keyword>
<dbReference type="SMART" id="SM00066">
    <property type="entry name" value="GAL4"/>
    <property type="match status" value="1"/>
</dbReference>
<reference evidence="8 9" key="1">
    <citation type="submission" date="2019-04" db="EMBL/GenBank/DDBJ databases">
        <title>Friends and foes A comparative genomics studyof 23 Aspergillus species from section Flavi.</title>
        <authorList>
            <consortium name="DOE Joint Genome Institute"/>
            <person name="Kjaerbolling I."/>
            <person name="Vesth T."/>
            <person name="Frisvad J.C."/>
            <person name="Nybo J.L."/>
            <person name="Theobald S."/>
            <person name="Kildgaard S."/>
            <person name="Isbrandt T."/>
            <person name="Kuo A."/>
            <person name="Sato A."/>
            <person name="Lyhne E.K."/>
            <person name="Kogle M.E."/>
            <person name="Wiebenga A."/>
            <person name="Kun R.S."/>
            <person name="Lubbers R.J."/>
            <person name="Makela M.R."/>
            <person name="Barry K."/>
            <person name="Chovatia M."/>
            <person name="Clum A."/>
            <person name="Daum C."/>
            <person name="Haridas S."/>
            <person name="He G."/>
            <person name="LaButti K."/>
            <person name="Lipzen A."/>
            <person name="Mondo S."/>
            <person name="Riley R."/>
            <person name="Salamov A."/>
            <person name="Simmons B.A."/>
            <person name="Magnuson J.K."/>
            <person name="Henrissat B."/>
            <person name="Mortensen U.H."/>
            <person name="Larsen T.O."/>
            <person name="Devries R.P."/>
            <person name="Grigoriev I.V."/>
            <person name="Machida M."/>
            <person name="Baker S.E."/>
            <person name="Andersen M.R."/>
        </authorList>
    </citation>
    <scope>NUCLEOTIDE SEQUENCE [LARGE SCALE GENOMIC DNA]</scope>
    <source>
        <strain evidence="8 9">IBT 29228</strain>
    </source>
</reference>
<dbReference type="CDD" id="cd12148">
    <property type="entry name" value="fungal_TF_MHR"/>
    <property type="match status" value="1"/>
</dbReference>
<name>A0A5N7BFA8_9EURO</name>
<keyword evidence="3" id="KW-0805">Transcription regulation</keyword>
<keyword evidence="6" id="KW-0539">Nucleus</keyword>
<dbReference type="SUPFAM" id="SSF57701">
    <property type="entry name" value="Zn2/Cys6 DNA-binding domain"/>
    <property type="match status" value="1"/>
</dbReference>
<dbReference type="GO" id="GO:0008270">
    <property type="term" value="F:zinc ion binding"/>
    <property type="evidence" value="ECO:0007669"/>
    <property type="project" value="InterPro"/>
</dbReference>
<dbReference type="InterPro" id="IPR001138">
    <property type="entry name" value="Zn2Cys6_DnaBD"/>
</dbReference>